<evidence type="ECO:0008006" key="5">
    <source>
        <dbReference type="Google" id="ProtNLM"/>
    </source>
</evidence>
<dbReference type="Proteomes" id="UP000254425">
    <property type="component" value="Chromosome"/>
</dbReference>
<sequence>MPSRSIRIAAATAAAAAVAGAGLFTAGQSAAAEPSATAPGFLEPAELPPHPSSSWQAGDVSTGLPDPRPFCLDDAMPSGDRTWHRTYSTDLDTGATQVSVSLGSEQKAAKLAAKLRKGYTNCTDEWLADYPEGTASWKDYGKVDAQDGAQVYGTYTALPESSHNVHLFGVGRDGATVTVVSWGQIGTLEDAPVADFKDTVRTAVNKL</sequence>
<evidence type="ECO:0000256" key="2">
    <source>
        <dbReference type="SAM" id="SignalP"/>
    </source>
</evidence>
<name>A0A345XQV4_9ACTN</name>
<feature type="region of interest" description="Disordered" evidence="1">
    <location>
        <begin position="35"/>
        <end position="66"/>
    </location>
</feature>
<keyword evidence="2" id="KW-0732">Signal</keyword>
<dbReference type="AlphaFoldDB" id="A0A345XQV4"/>
<feature type="chain" id="PRO_5016657831" description="Sensor domain-containing protein" evidence="2">
    <location>
        <begin position="32"/>
        <end position="207"/>
    </location>
</feature>
<evidence type="ECO:0000313" key="3">
    <source>
        <dbReference type="EMBL" id="AXK34020.1"/>
    </source>
</evidence>
<proteinExistence type="predicted"/>
<organism evidence="3 4">
    <name type="scientific">Streptomyces armeniacus</name>
    <dbReference type="NCBI Taxonomy" id="83291"/>
    <lineage>
        <taxon>Bacteria</taxon>
        <taxon>Bacillati</taxon>
        <taxon>Actinomycetota</taxon>
        <taxon>Actinomycetes</taxon>
        <taxon>Kitasatosporales</taxon>
        <taxon>Streptomycetaceae</taxon>
        <taxon>Streptomyces</taxon>
    </lineage>
</organism>
<dbReference type="EMBL" id="CP031320">
    <property type="protein sequence ID" value="AXK34020.1"/>
    <property type="molecule type" value="Genomic_DNA"/>
</dbReference>
<evidence type="ECO:0000313" key="4">
    <source>
        <dbReference type="Proteomes" id="UP000254425"/>
    </source>
</evidence>
<reference evidence="3 4" key="1">
    <citation type="submission" date="2018-07" db="EMBL/GenBank/DDBJ databases">
        <title>Draft genome of the type strain Streptomyces armeniacus ATCC 15676.</title>
        <authorList>
            <person name="Labana P."/>
            <person name="Gosse J.T."/>
            <person name="Boddy C.N."/>
        </authorList>
    </citation>
    <scope>NUCLEOTIDE SEQUENCE [LARGE SCALE GENOMIC DNA]</scope>
    <source>
        <strain evidence="3 4">ATCC 15676</strain>
    </source>
</reference>
<feature type="signal peptide" evidence="2">
    <location>
        <begin position="1"/>
        <end position="31"/>
    </location>
</feature>
<accession>A0A345XQV4</accession>
<dbReference type="KEGG" id="sarm:DVA86_16500"/>
<dbReference type="RefSeq" id="WP_208879228.1">
    <property type="nucleotide sequence ID" value="NZ_CP031320.1"/>
</dbReference>
<gene>
    <name evidence="3" type="ORF">DVA86_16500</name>
</gene>
<keyword evidence="4" id="KW-1185">Reference proteome</keyword>
<protein>
    <recommendedName>
        <fullName evidence="5">Sensor domain-containing protein</fullName>
    </recommendedName>
</protein>
<evidence type="ECO:0000256" key="1">
    <source>
        <dbReference type="SAM" id="MobiDB-lite"/>
    </source>
</evidence>